<organism evidence="1 2">
    <name type="scientific">Kitasatospora putterlickiae</name>
    <dbReference type="NCBI Taxonomy" id="221725"/>
    <lineage>
        <taxon>Bacteria</taxon>
        <taxon>Bacillati</taxon>
        <taxon>Actinomycetota</taxon>
        <taxon>Actinomycetes</taxon>
        <taxon>Kitasatosporales</taxon>
        <taxon>Streptomycetaceae</taxon>
        <taxon>Kitasatospora</taxon>
    </lineage>
</organism>
<reference evidence="2" key="1">
    <citation type="journal article" date="2019" name="Int. J. Syst. Evol. Microbiol.">
        <title>The Global Catalogue of Microorganisms (GCM) 10K type strain sequencing project: providing services to taxonomists for standard genome sequencing and annotation.</title>
        <authorList>
            <consortium name="The Broad Institute Genomics Platform"/>
            <consortium name="The Broad Institute Genome Sequencing Center for Infectious Disease"/>
            <person name="Wu L."/>
            <person name="Ma J."/>
        </authorList>
    </citation>
    <scope>NUCLEOTIDE SEQUENCE [LARGE SCALE GENOMIC DNA]</scope>
    <source>
        <strain evidence="2">JCM 12393</strain>
    </source>
</reference>
<dbReference type="Proteomes" id="UP001499863">
    <property type="component" value="Unassembled WGS sequence"/>
</dbReference>
<dbReference type="EMBL" id="BAAAKJ010000257">
    <property type="protein sequence ID" value="GAA1403358.1"/>
    <property type="molecule type" value="Genomic_DNA"/>
</dbReference>
<gene>
    <name evidence="1" type="ORF">GCM10009639_48110</name>
</gene>
<evidence type="ECO:0000313" key="1">
    <source>
        <dbReference type="EMBL" id="GAA1403358.1"/>
    </source>
</evidence>
<keyword evidence="2" id="KW-1185">Reference proteome</keyword>
<comment type="caution">
    <text evidence="1">The sequence shown here is derived from an EMBL/GenBank/DDBJ whole genome shotgun (WGS) entry which is preliminary data.</text>
</comment>
<accession>A0ABP4J3V2</accession>
<proteinExistence type="predicted"/>
<sequence length="64" mass="6978">MTLPVIHAVVHQATRAYEAHTPAGERVIVIEAEHRSPGQLTRTVVPVPENVALDLATDIETIGW</sequence>
<evidence type="ECO:0000313" key="2">
    <source>
        <dbReference type="Proteomes" id="UP001499863"/>
    </source>
</evidence>
<name>A0ABP4J3V2_9ACTN</name>
<dbReference type="RefSeq" id="WP_344339180.1">
    <property type="nucleotide sequence ID" value="NZ_BAAAKJ010000257.1"/>
</dbReference>
<protein>
    <submittedName>
        <fullName evidence="1">Uncharacterized protein</fullName>
    </submittedName>
</protein>